<dbReference type="EMBL" id="VSSQ01065062">
    <property type="protein sequence ID" value="MPN17847.1"/>
    <property type="molecule type" value="Genomic_DNA"/>
</dbReference>
<dbReference type="InterPro" id="IPR007487">
    <property type="entry name" value="ABC_transpt-TYRBP-like"/>
</dbReference>
<dbReference type="SUPFAM" id="SSF53822">
    <property type="entry name" value="Periplasmic binding protein-like I"/>
    <property type="match status" value="1"/>
</dbReference>
<dbReference type="Pfam" id="PF04392">
    <property type="entry name" value="ABC_sub_bind"/>
    <property type="match status" value="1"/>
</dbReference>
<accession>A0A645FTP5</accession>
<name>A0A645FTP5_9ZZZZ</name>
<dbReference type="PANTHER" id="PTHR35271:SF1">
    <property type="entry name" value="ABC TRANSPORTER, SUBSTRATE-BINDING LIPOPROTEIN"/>
    <property type="match status" value="1"/>
</dbReference>
<protein>
    <recommendedName>
        <fullName evidence="2">ABC transporter substrate-binding protein</fullName>
    </recommendedName>
</protein>
<dbReference type="Gene3D" id="3.40.50.2300">
    <property type="match status" value="1"/>
</dbReference>
<reference evidence="1" key="1">
    <citation type="submission" date="2019-08" db="EMBL/GenBank/DDBJ databases">
        <authorList>
            <person name="Kucharzyk K."/>
            <person name="Murdoch R.W."/>
            <person name="Higgins S."/>
            <person name="Loffler F."/>
        </authorList>
    </citation>
    <scope>NUCLEOTIDE SEQUENCE</scope>
</reference>
<comment type="caution">
    <text evidence="1">The sequence shown here is derived from an EMBL/GenBank/DDBJ whole genome shotgun (WGS) entry which is preliminary data.</text>
</comment>
<evidence type="ECO:0000313" key="1">
    <source>
        <dbReference type="EMBL" id="MPN17847.1"/>
    </source>
</evidence>
<proteinExistence type="predicted"/>
<dbReference type="AlphaFoldDB" id="A0A645FTP5"/>
<gene>
    <name evidence="1" type="ORF">SDC9_165202</name>
</gene>
<evidence type="ECO:0008006" key="2">
    <source>
        <dbReference type="Google" id="ProtNLM"/>
    </source>
</evidence>
<dbReference type="PANTHER" id="PTHR35271">
    <property type="entry name" value="ABC TRANSPORTER, SUBSTRATE-BINDING LIPOPROTEIN-RELATED"/>
    <property type="match status" value="1"/>
</dbReference>
<dbReference type="CDD" id="cd06325">
    <property type="entry name" value="PBP1_ABC_unchar_transporter"/>
    <property type="match status" value="1"/>
</dbReference>
<organism evidence="1">
    <name type="scientific">bioreactor metagenome</name>
    <dbReference type="NCBI Taxonomy" id="1076179"/>
    <lineage>
        <taxon>unclassified sequences</taxon>
        <taxon>metagenomes</taxon>
        <taxon>ecological metagenomes</taxon>
    </lineage>
</organism>
<dbReference type="InterPro" id="IPR028082">
    <property type="entry name" value="Peripla_BP_I"/>
</dbReference>
<sequence length="164" mass="17599">MGILYNTSEVNTESEIEKIKKIAPKYGLNIITSGVTNTNEISQSLSALVKNIDVLYAPADNVVASSMPLISSKCIENKIPIIGAVKAEVEGGALATEGIDYYKLGYQTGVMAVEVIKGKNPKEMPITTLRDTELVINMDTANKINITVPENLKKSATIINGGEK</sequence>